<dbReference type="Proteomes" id="UP000825072">
    <property type="component" value="Chromosome 1"/>
</dbReference>
<sequence>MDDGTKAVRLGSSKGVVGVVELHEADTQSVIALRTTHPVCRNHIRHVTRRVYEEFCGWCGAGRVETGQAVG</sequence>
<dbReference type="EMBL" id="AP024747">
    <property type="protein sequence ID" value="BCY24629.1"/>
    <property type="molecule type" value="Genomic_DNA"/>
</dbReference>
<evidence type="ECO:0000313" key="2">
    <source>
        <dbReference type="Proteomes" id="UP000825072"/>
    </source>
</evidence>
<evidence type="ECO:0000313" key="1">
    <source>
        <dbReference type="EMBL" id="BCY24629.1"/>
    </source>
</evidence>
<reference evidence="1" key="1">
    <citation type="submission" date="2021-06" db="EMBL/GenBank/DDBJ databases">
        <title>Genome sequence of Cutibacterium modestum strain KB17-24694.</title>
        <authorList>
            <person name="Dekio I."/>
            <person name="Asahina A."/>
            <person name="Nishida M."/>
        </authorList>
    </citation>
    <scope>NUCLEOTIDE SEQUENCE</scope>
    <source>
        <strain evidence="1">KB17-24694</strain>
    </source>
</reference>
<accession>A0AAD1KP55</accession>
<dbReference type="AlphaFoldDB" id="A0AAD1KP55"/>
<organism evidence="1 2">
    <name type="scientific">Cutibacterium modestum</name>
    <dbReference type="NCBI Taxonomy" id="2559073"/>
    <lineage>
        <taxon>Bacteria</taxon>
        <taxon>Bacillati</taxon>
        <taxon>Actinomycetota</taxon>
        <taxon>Actinomycetes</taxon>
        <taxon>Propionibacteriales</taxon>
        <taxon>Propionibacteriaceae</taxon>
        <taxon>Cutibacterium</taxon>
    </lineage>
</organism>
<gene>
    <name evidence="1" type="ORF">KB1_06190</name>
</gene>
<name>A0AAD1KP55_9ACTN</name>
<proteinExistence type="predicted"/>
<protein>
    <submittedName>
        <fullName evidence="1">Uncharacterized protein</fullName>
    </submittedName>
</protein>